<dbReference type="PANTHER" id="PTHR36195:SF4">
    <property type="entry name" value="DOMAIN PROTEIN, PUTATIVE (AFU_ORTHOLOGUE AFUA_5G01990)-RELATED"/>
    <property type="match status" value="1"/>
</dbReference>
<dbReference type="PROSITE" id="PS51402">
    <property type="entry name" value="CATALASE_3"/>
    <property type="match status" value="1"/>
</dbReference>
<dbReference type="PANTHER" id="PTHR36195">
    <property type="entry name" value="DOMAIN PROTEIN, PUTATIVE (AFU_ORTHOLOGUE AFUA_5G01990)-RELATED-RELATED"/>
    <property type="match status" value="1"/>
</dbReference>
<feature type="region of interest" description="Disordered" evidence="1">
    <location>
        <begin position="1"/>
        <end position="25"/>
    </location>
</feature>
<dbReference type="GO" id="GO:0020037">
    <property type="term" value="F:heme binding"/>
    <property type="evidence" value="ECO:0007669"/>
    <property type="project" value="InterPro"/>
</dbReference>
<reference evidence="2 3" key="1">
    <citation type="submission" date="2017-03" db="EMBL/GenBank/DDBJ databases">
        <title>Whole genome sequences of fourteen strains of Bradyrhizobium canariense and one strain of Bradyrhizobium japonicum isolated from Lupinus (Papilionoideae: Genisteae) species in Algeria.</title>
        <authorList>
            <person name="Crovadore J."/>
            <person name="Chekireb D."/>
            <person name="Brachmann A."/>
            <person name="Chablais R."/>
            <person name="Cochard B."/>
            <person name="Lefort F."/>
        </authorList>
    </citation>
    <scope>NUCLEOTIDE SEQUENCE [LARGE SCALE GENOMIC DNA]</scope>
    <source>
        <strain evidence="2 3">UBMA197</strain>
    </source>
</reference>
<dbReference type="GO" id="GO:0004096">
    <property type="term" value="F:catalase activity"/>
    <property type="evidence" value="ECO:0007669"/>
    <property type="project" value="InterPro"/>
</dbReference>
<gene>
    <name evidence="2" type="ORF">BSZ19_35575</name>
</gene>
<proteinExistence type="predicted"/>
<sequence length="375" mass="41037">MNAPLKSPAKQLGGPVRFSPLMERPDADEAKTTQALIATLRYINEKTFADGGHAIRSVHAKTHGILEGYLEVDTGLPNELAQGLFAKPGRYPVVMRFSTIPGDVLDDSVSTPRALAIKVIGVEGERLEGSEGDVTQDFVMNNGPAFGAPNPIKFLSRLRLLAPTTNKAQRLKKILSAVMRQVQKAIVAITGRPNSTVATLGGHPQTHILGDTFYSQAPLRFGDYIAKISVAPKSPELKALTRAPLNVNGVPNGLREAVMDFFEGNEGVWEVRAQLCTDLEHMPIENASVVWSEEVSPYRRVARITVKSQLAWSEARSSAVDDGMSFTPWHGLAVHRPLGGIMRARKAAYEAARKFRAERNGRAIQEPREMVPFED</sequence>
<organism evidence="2 3">
    <name type="scientific">Bradyrhizobium japonicum</name>
    <dbReference type="NCBI Taxonomy" id="375"/>
    <lineage>
        <taxon>Bacteria</taxon>
        <taxon>Pseudomonadati</taxon>
        <taxon>Pseudomonadota</taxon>
        <taxon>Alphaproteobacteria</taxon>
        <taxon>Hyphomicrobiales</taxon>
        <taxon>Nitrobacteraceae</taxon>
        <taxon>Bradyrhizobium</taxon>
    </lineage>
</organism>
<dbReference type="Proteomes" id="UP000193335">
    <property type="component" value="Unassembled WGS sequence"/>
</dbReference>
<name>A0A1Y2JEB2_BRAJP</name>
<dbReference type="InterPro" id="IPR018028">
    <property type="entry name" value="Catalase"/>
</dbReference>
<accession>A0A1Y2JEB2</accession>
<dbReference type="EMBL" id="NAFL01000276">
    <property type="protein sequence ID" value="OSJ26587.1"/>
    <property type="molecule type" value="Genomic_DNA"/>
</dbReference>
<dbReference type="RefSeq" id="WP_085403780.1">
    <property type="nucleotide sequence ID" value="NZ_NAFL01000276.1"/>
</dbReference>
<dbReference type="CDD" id="cd08152">
    <property type="entry name" value="y4iL_like"/>
    <property type="match status" value="1"/>
</dbReference>
<dbReference type="SUPFAM" id="SSF56634">
    <property type="entry name" value="Heme-dependent catalase-like"/>
    <property type="match status" value="1"/>
</dbReference>
<comment type="caution">
    <text evidence="2">The sequence shown here is derived from an EMBL/GenBank/DDBJ whole genome shotgun (WGS) entry which is preliminary data.</text>
</comment>
<dbReference type="InterPro" id="IPR020835">
    <property type="entry name" value="Catalase_sf"/>
</dbReference>
<dbReference type="GO" id="GO:0006979">
    <property type="term" value="P:response to oxidative stress"/>
    <property type="evidence" value="ECO:0007669"/>
    <property type="project" value="InterPro"/>
</dbReference>
<protein>
    <submittedName>
        <fullName evidence="2">Catalase</fullName>
    </submittedName>
</protein>
<dbReference type="AlphaFoldDB" id="A0A1Y2JEB2"/>
<evidence type="ECO:0000313" key="2">
    <source>
        <dbReference type="EMBL" id="OSJ26587.1"/>
    </source>
</evidence>
<evidence type="ECO:0000256" key="1">
    <source>
        <dbReference type="SAM" id="MobiDB-lite"/>
    </source>
</evidence>
<dbReference type="Gene3D" id="2.40.180.10">
    <property type="entry name" value="Catalase core domain"/>
    <property type="match status" value="1"/>
</dbReference>
<evidence type="ECO:0000313" key="3">
    <source>
        <dbReference type="Proteomes" id="UP000193335"/>
    </source>
</evidence>